<name>A0A292Q3V9_9PEZI</name>
<evidence type="ECO:0000313" key="1">
    <source>
        <dbReference type="EMBL" id="CUS13400.1"/>
    </source>
</evidence>
<organism evidence="1 2">
    <name type="scientific">Tuber aestivum</name>
    <name type="common">summer truffle</name>
    <dbReference type="NCBI Taxonomy" id="59557"/>
    <lineage>
        <taxon>Eukaryota</taxon>
        <taxon>Fungi</taxon>
        <taxon>Dikarya</taxon>
        <taxon>Ascomycota</taxon>
        <taxon>Pezizomycotina</taxon>
        <taxon>Pezizomycetes</taxon>
        <taxon>Pezizales</taxon>
        <taxon>Tuberaceae</taxon>
        <taxon>Tuber</taxon>
    </lineage>
</organism>
<accession>A0A292Q3V9</accession>
<proteinExistence type="predicted"/>
<gene>
    <name evidence="1" type="ORF">GSTUAT00002499001</name>
</gene>
<feature type="non-terminal residue" evidence="1">
    <location>
        <position position="1"/>
    </location>
</feature>
<protein>
    <submittedName>
        <fullName evidence="1">Uncharacterized protein</fullName>
    </submittedName>
</protein>
<sequence>WIVPYCRNGAFTGRESVIESIKGVCKGGAHNRVALHGLGGCGY</sequence>
<feature type="non-terminal residue" evidence="1">
    <location>
        <position position="43"/>
    </location>
</feature>
<dbReference type="AlphaFoldDB" id="A0A292Q3V9"/>
<evidence type="ECO:0000313" key="2">
    <source>
        <dbReference type="Proteomes" id="UP001412239"/>
    </source>
</evidence>
<dbReference type="EMBL" id="LN890973">
    <property type="protein sequence ID" value="CUS13400.1"/>
    <property type="molecule type" value="Genomic_DNA"/>
</dbReference>
<reference evidence="1" key="1">
    <citation type="submission" date="2015-10" db="EMBL/GenBank/DDBJ databases">
        <authorList>
            <person name="Regsiter A."/>
            <person name="william w."/>
        </authorList>
    </citation>
    <scope>NUCLEOTIDE SEQUENCE</scope>
    <source>
        <strain evidence="1">Montdore</strain>
    </source>
</reference>
<keyword evidence="2" id="KW-1185">Reference proteome</keyword>
<dbReference type="Proteomes" id="UP001412239">
    <property type="component" value="Unassembled WGS sequence"/>
</dbReference>